<keyword evidence="8" id="KW-0274">FAD</keyword>
<dbReference type="Pfam" id="PF02424">
    <property type="entry name" value="ApbE"/>
    <property type="match status" value="1"/>
</dbReference>
<evidence type="ECO:0000259" key="15">
    <source>
        <dbReference type="PROSITE" id="PS50850"/>
    </source>
</evidence>
<comment type="caution">
    <text evidence="16">The sequence shown here is derived from an EMBL/GenBank/DDBJ whole genome shotgun (WGS) entry which is preliminary data.</text>
</comment>
<keyword evidence="6 14" id="KW-0812">Transmembrane</keyword>
<evidence type="ECO:0000256" key="10">
    <source>
        <dbReference type="ARBA" id="ARBA00022989"/>
    </source>
</evidence>
<dbReference type="InterPro" id="IPR036259">
    <property type="entry name" value="MFS_trans_sf"/>
</dbReference>
<evidence type="ECO:0000256" key="4">
    <source>
        <dbReference type="ARBA" id="ARBA00022630"/>
    </source>
</evidence>
<keyword evidence="7" id="KW-0479">Metal-binding</keyword>
<dbReference type="AlphaFoldDB" id="M5PQ36"/>
<feature type="transmembrane region" description="Helical" evidence="14">
    <location>
        <begin position="398"/>
        <end position="418"/>
    </location>
</feature>
<dbReference type="Proteomes" id="UP000011922">
    <property type="component" value="Unassembled WGS sequence"/>
</dbReference>
<protein>
    <recommendedName>
        <fullName evidence="3">FAD:protein FMN transferase</fullName>
        <ecNumber evidence="2">2.7.1.180</ecNumber>
    </recommendedName>
    <alternativeName>
        <fullName evidence="12">Flavin transferase</fullName>
    </alternativeName>
</protein>
<dbReference type="GO" id="GO:0016740">
    <property type="term" value="F:transferase activity"/>
    <property type="evidence" value="ECO:0007669"/>
    <property type="project" value="UniProtKB-KW"/>
</dbReference>
<evidence type="ECO:0000256" key="2">
    <source>
        <dbReference type="ARBA" id="ARBA00011955"/>
    </source>
</evidence>
<evidence type="ECO:0000256" key="7">
    <source>
        <dbReference type="ARBA" id="ARBA00022723"/>
    </source>
</evidence>
<keyword evidence="16" id="KW-0449">Lipoprotein</keyword>
<feature type="transmembrane region" description="Helical" evidence="14">
    <location>
        <begin position="305"/>
        <end position="324"/>
    </location>
</feature>
<dbReference type="PATRIC" id="fig|1262666.3.peg.3130"/>
<dbReference type="PROSITE" id="PS50850">
    <property type="entry name" value="MFS"/>
    <property type="match status" value="1"/>
</dbReference>
<feature type="transmembrane region" description="Helical" evidence="14">
    <location>
        <begin position="368"/>
        <end position="392"/>
    </location>
</feature>
<proteinExistence type="predicted"/>
<evidence type="ECO:0000256" key="14">
    <source>
        <dbReference type="SAM" id="Phobius"/>
    </source>
</evidence>
<dbReference type="EC" id="2.7.1.180" evidence="2"/>
<comment type="catalytic activity">
    <reaction evidence="13">
        <text>L-threonyl-[protein] + FAD = FMN-L-threonyl-[protein] + AMP + H(+)</text>
        <dbReference type="Rhea" id="RHEA:36847"/>
        <dbReference type="Rhea" id="RHEA-COMP:11060"/>
        <dbReference type="Rhea" id="RHEA-COMP:11061"/>
        <dbReference type="ChEBI" id="CHEBI:15378"/>
        <dbReference type="ChEBI" id="CHEBI:30013"/>
        <dbReference type="ChEBI" id="CHEBI:57692"/>
        <dbReference type="ChEBI" id="CHEBI:74257"/>
        <dbReference type="ChEBI" id="CHEBI:456215"/>
        <dbReference type="EC" id="2.7.1.180"/>
    </reaction>
</comment>
<feature type="transmembrane region" description="Helical" evidence="14">
    <location>
        <begin position="87"/>
        <end position="109"/>
    </location>
</feature>
<dbReference type="Pfam" id="PF07690">
    <property type="entry name" value="MFS_1"/>
    <property type="match status" value="1"/>
</dbReference>
<feature type="transmembrane region" description="Helical" evidence="14">
    <location>
        <begin position="185"/>
        <end position="204"/>
    </location>
</feature>
<reference evidence="16 17" key="1">
    <citation type="journal article" date="2013" name="Genome Announc.">
        <title>Draft Genome Sequence for Desulfovibrio africanus Strain PCS.</title>
        <authorList>
            <person name="Brown S.D."/>
            <person name="Utturkar S.M."/>
            <person name="Arkin A.P."/>
            <person name="Deutschbauer A.M."/>
            <person name="Elias D.A."/>
            <person name="Hazen T.C."/>
            <person name="Chakraborty R."/>
        </authorList>
    </citation>
    <scope>NUCLEOTIDE SEQUENCE [LARGE SCALE GENOMIC DNA]</scope>
    <source>
        <strain evidence="16 17">PCS</strain>
    </source>
</reference>
<keyword evidence="10 14" id="KW-1133">Transmembrane helix</keyword>
<feature type="transmembrane region" description="Helical" evidence="14">
    <location>
        <begin position="330"/>
        <end position="356"/>
    </location>
</feature>
<evidence type="ECO:0000256" key="5">
    <source>
        <dbReference type="ARBA" id="ARBA00022679"/>
    </source>
</evidence>
<dbReference type="PANTHER" id="PTHR30040">
    <property type="entry name" value="THIAMINE BIOSYNTHESIS LIPOPROTEIN APBE"/>
    <property type="match status" value="1"/>
</dbReference>
<evidence type="ECO:0000256" key="9">
    <source>
        <dbReference type="ARBA" id="ARBA00022842"/>
    </source>
</evidence>
<evidence type="ECO:0000313" key="16">
    <source>
        <dbReference type="EMBL" id="EMG36144.1"/>
    </source>
</evidence>
<feature type="transmembrane region" description="Helical" evidence="14">
    <location>
        <begin position="155"/>
        <end position="179"/>
    </location>
</feature>
<dbReference type="PANTHER" id="PTHR30040:SF2">
    <property type="entry name" value="FAD:PROTEIN FMN TRANSFERASE"/>
    <property type="match status" value="1"/>
</dbReference>
<dbReference type="SUPFAM" id="SSF103473">
    <property type="entry name" value="MFS general substrate transporter"/>
    <property type="match status" value="1"/>
</dbReference>
<dbReference type="InterPro" id="IPR024932">
    <property type="entry name" value="ApbE"/>
</dbReference>
<evidence type="ECO:0000256" key="11">
    <source>
        <dbReference type="ARBA" id="ARBA00023136"/>
    </source>
</evidence>
<dbReference type="OrthoDB" id="9778595at2"/>
<evidence type="ECO:0000256" key="13">
    <source>
        <dbReference type="ARBA" id="ARBA00048540"/>
    </source>
</evidence>
<dbReference type="GO" id="GO:0046872">
    <property type="term" value="F:metal ion binding"/>
    <property type="evidence" value="ECO:0007669"/>
    <property type="project" value="UniProtKB-KW"/>
</dbReference>
<feature type="domain" description="Major facilitator superfamily (MFS) profile" evidence="15">
    <location>
        <begin position="11"/>
        <end position="447"/>
    </location>
</feature>
<evidence type="ECO:0000256" key="3">
    <source>
        <dbReference type="ARBA" id="ARBA00016337"/>
    </source>
</evidence>
<feature type="transmembrane region" description="Helical" evidence="14">
    <location>
        <begin position="278"/>
        <end position="298"/>
    </location>
</feature>
<evidence type="ECO:0000256" key="6">
    <source>
        <dbReference type="ARBA" id="ARBA00022692"/>
    </source>
</evidence>
<keyword evidence="4" id="KW-0285">Flavoprotein</keyword>
<dbReference type="InterPro" id="IPR003374">
    <property type="entry name" value="ApbE-like_sf"/>
</dbReference>
<keyword evidence="11 14" id="KW-0472">Membrane</keyword>
<feature type="transmembrane region" description="Helical" evidence="14">
    <location>
        <begin position="121"/>
        <end position="143"/>
    </location>
</feature>
<dbReference type="Gene3D" id="1.20.1250.20">
    <property type="entry name" value="MFS general substrate transporter like domains"/>
    <property type="match status" value="2"/>
</dbReference>
<dbReference type="EMBL" id="AOSV01000032">
    <property type="protein sequence ID" value="EMG36144.1"/>
    <property type="molecule type" value="Genomic_DNA"/>
</dbReference>
<feature type="transmembrane region" description="Helical" evidence="14">
    <location>
        <begin position="54"/>
        <end position="75"/>
    </location>
</feature>
<dbReference type="RefSeq" id="WP_005988745.1">
    <property type="nucleotide sequence ID" value="NZ_AOSV01000032.1"/>
</dbReference>
<dbReference type="InterPro" id="IPR011701">
    <property type="entry name" value="MFS"/>
</dbReference>
<accession>M5PQ36</accession>
<gene>
    <name evidence="16" type="ORF">PCS_03086</name>
</gene>
<keyword evidence="9" id="KW-0460">Magnesium</keyword>
<feature type="transmembrane region" description="Helical" evidence="14">
    <location>
        <begin position="254"/>
        <end position="272"/>
    </location>
</feature>
<dbReference type="Gene3D" id="3.10.520.10">
    <property type="entry name" value="ApbE-like domains"/>
    <property type="match status" value="1"/>
</dbReference>
<evidence type="ECO:0000256" key="1">
    <source>
        <dbReference type="ARBA" id="ARBA00001946"/>
    </source>
</evidence>
<comment type="cofactor">
    <cofactor evidence="1">
        <name>Mg(2+)</name>
        <dbReference type="ChEBI" id="CHEBI:18420"/>
    </cofactor>
</comment>
<sequence length="774" mass="78832">MTSPAKPRPQSMPALLTGLALSGLAAGAFSFAYPLTAVGLASAPLAPLDGASWIGAAFSIYFLAKLAAAPVMGWLADRMDGYGRNGASMGTLMALACVFASALPLLFLAASSVGKAQLGLLLVQAGLGLCAGASRPLALAAAAGPASAAPAGRRLAQAALANQLAFLLAPLLGGLILAGRDIQAVLAYLSVGMLAAALFFFLALPRGTRTFGPPMPGTAANHPAPVRPRLLPALRAALADPLAARLLPAVAGRALGIAVWAAFLPMFLTASLPRDPLLFGLLFSLPSLAVCLGLPFTGRLADGPYALRWAAGGMLISALGLLALPLLPSTIWAVAISGLAAGLGSAASLPASLGLAASSGPGRATHMAVYQSAASLGFVVGPLLGILVVRAFGTAEAALGLAGLCGVLCCLPLLAGTLPVATRSPILAGIVALVLILAAMPLRRDAHLPAPGLPSVRNAAAASISGAPHQYADLAMGTIVRLSLEAPDRHVADAAADKAFELIRALQADLDLRNPHGSVGRVNLNAGRAPEQVSLEAYGIIERGLVWGRLTDGAFDISVGAVSRVAAYWGLDPWYARAQQGLVDYRKVVLDPVKRTVFLPEAGMALDLGGLAKGAVIDATVELLRRSGVAAGIVEAGGDMYCFGTRAWRVGIENPRGPGLLGSALLRERGICGSGDYRRFAPGDDPTSQGRRHHVLDPHSLSSVSGSAAVTVLAENAETADALATALLVLGPERGMEFLSRELGAAALWVHDDLTLIASPNFPALASIPQEALK</sequence>
<evidence type="ECO:0000256" key="8">
    <source>
        <dbReference type="ARBA" id="ARBA00022827"/>
    </source>
</evidence>
<evidence type="ECO:0000256" key="12">
    <source>
        <dbReference type="ARBA" id="ARBA00031306"/>
    </source>
</evidence>
<dbReference type="GO" id="GO:0022857">
    <property type="term" value="F:transmembrane transporter activity"/>
    <property type="evidence" value="ECO:0007669"/>
    <property type="project" value="InterPro"/>
</dbReference>
<feature type="transmembrane region" description="Helical" evidence="14">
    <location>
        <begin position="425"/>
        <end position="442"/>
    </location>
</feature>
<organism evidence="16 17">
    <name type="scientific">Desulfocurvibacter africanus PCS</name>
    <dbReference type="NCBI Taxonomy" id="1262666"/>
    <lineage>
        <taxon>Bacteria</taxon>
        <taxon>Pseudomonadati</taxon>
        <taxon>Thermodesulfobacteriota</taxon>
        <taxon>Desulfovibrionia</taxon>
        <taxon>Desulfovibrionales</taxon>
        <taxon>Desulfovibrionaceae</taxon>
        <taxon>Desulfocurvibacter</taxon>
    </lineage>
</organism>
<dbReference type="InterPro" id="IPR020846">
    <property type="entry name" value="MFS_dom"/>
</dbReference>
<evidence type="ECO:0000313" key="17">
    <source>
        <dbReference type="Proteomes" id="UP000011922"/>
    </source>
</evidence>
<name>M5PQ36_DESAF</name>
<dbReference type="SUPFAM" id="SSF143631">
    <property type="entry name" value="ApbE-like"/>
    <property type="match status" value="1"/>
</dbReference>
<keyword evidence="5" id="KW-0808">Transferase</keyword>